<dbReference type="EMBL" id="FOTC01000008">
    <property type="protein sequence ID" value="SFL54411.1"/>
    <property type="molecule type" value="Genomic_DNA"/>
</dbReference>
<keyword evidence="2" id="KW-1185">Reference proteome</keyword>
<proteinExistence type="predicted"/>
<sequence>MSVDERTEQMTDDWPRYTVKYAFGCQVPGIDAVFDADEVVLFDPTRTGSSHWISAKKGAYVPLEETR</sequence>
<gene>
    <name evidence="1" type="ORF">SAMN04487950_4150</name>
</gene>
<reference evidence="2" key="1">
    <citation type="submission" date="2016-10" db="EMBL/GenBank/DDBJ databases">
        <authorList>
            <person name="Varghese N."/>
            <person name="Submissions S."/>
        </authorList>
    </citation>
    <scope>NUCLEOTIDE SEQUENCE [LARGE SCALE GENOMIC DNA]</scope>
    <source>
        <strain evidence="2">CGMCC 1.7738</strain>
    </source>
</reference>
<dbReference type="RefSeq" id="WP_089872053.1">
    <property type="nucleotide sequence ID" value="NZ_FOTC01000008.1"/>
</dbReference>
<dbReference type="AlphaFoldDB" id="A0A1I4IKT4"/>
<dbReference type="Proteomes" id="UP000199607">
    <property type="component" value="Unassembled WGS sequence"/>
</dbReference>
<organism evidence="1 2">
    <name type="scientific">Halogranum rubrum</name>
    <dbReference type="NCBI Taxonomy" id="553466"/>
    <lineage>
        <taxon>Archaea</taxon>
        <taxon>Methanobacteriati</taxon>
        <taxon>Methanobacteriota</taxon>
        <taxon>Stenosarchaea group</taxon>
        <taxon>Halobacteria</taxon>
        <taxon>Halobacteriales</taxon>
        <taxon>Haloferacaceae</taxon>
    </lineage>
</organism>
<evidence type="ECO:0000313" key="1">
    <source>
        <dbReference type="EMBL" id="SFL54411.1"/>
    </source>
</evidence>
<name>A0A1I4IKT4_9EURY</name>
<accession>A0A1I4IKT4</accession>
<evidence type="ECO:0000313" key="2">
    <source>
        <dbReference type="Proteomes" id="UP000199607"/>
    </source>
</evidence>
<protein>
    <submittedName>
        <fullName evidence="1">Uncharacterized protein</fullName>
    </submittedName>
</protein>